<feature type="transmembrane region" description="Helical" evidence="1">
    <location>
        <begin position="35"/>
        <end position="53"/>
    </location>
</feature>
<evidence type="ECO:0000313" key="3">
    <source>
        <dbReference type="Proteomes" id="UP000176609"/>
    </source>
</evidence>
<sequence>MNKLLLTDILGWGFLLWLIGYVLGIILFMIVPQSLLGWIIMPVGIVLTLWVLLKKIRTGSLRYYLLLAIIWTLIAIVFDYFFLVKAFKPADGYYKLDVYLYYVLTFVLPLIVGWRNKTQI</sequence>
<comment type="caution">
    <text evidence="2">The sequence shown here is derived from an EMBL/GenBank/DDBJ whole genome shotgun (WGS) entry which is preliminary data.</text>
</comment>
<keyword evidence="1" id="KW-0472">Membrane</keyword>
<dbReference type="Proteomes" id="UP000176609">
    <property type="component" value="Unassembled WGS sequence"/>
</dbReference>
<keyword evidence="1" id="KW-1133">Transmembrane helix</keyword>
<feature type="transmembrane region" description="Helical" evidence="1">
    <location>
        <begin position="9"/>
        <end position="29"/>
    </location>
</feature>
<proteinExistence type="predicted"/>
<protein>
    <submittedName>
        <fullName evidence="2">Uncharacterized protein</fullName>
    </submittedName>
</protein>
<gene>
    <name evidence="2" type="ORF">A2960_05225</name>
</gene>
<reference evidence="2 3" key="1">
    <citation type="journal article" date="2016" name="Nat. Commun.">
        <title>Thousands of microbial genomes shed light on interconnected biogeochemical processes in an aquifer system.</title>
        <authorList>
            <person name="Anantharaman K."/>
            <person name="Brown C.T."/>
            <person name="Hug L.A."/>
            <person name="Sharon I."/>
            <person name="Castelle C.J."/>
            <person name="Probst A.J."/>
            <person name="Thomas B.C."/>
            <person name="Singh A."/>
            <person name="Wilkins M.J."/>
            <person name="Karaoz U."/>
            <person name="Brodie E.L."/>
            <person name="Williams K.H."/>
            <person name="Hubbard S.S."/>
            <person name="Banfield J.F."/>
        </authorList>
    </citation>
    <scope>NUCLEOTIDE SEQUENCE [LARGE SCALE GENOMIC DNA]</scope>
</reference>
<evidence type="ECO:0000313" key="2">
    <source>
        <dbReference type="EMBL" id="OGG25722.1"/>
    </source>
</evidence>
<dbReference type="EMBL" id="MFJR01000015">
    <property type="protein sequence ID" value="OGG25722.1"/>
    <property type="molecule type" value="Genomic_DNA"/>
</dbReference>
<organism evidence="2 3">
    <name type="scientific">Candidatus Gottesmanbacteria bacterium RIFCSPLOWO2_01_FULL_39_12b</name>
    <dbReference type="NCBI Taxonomy" id="1798388"/>
    <lineage>
        <taxon>Bacteria</taxon>
        <taxon>Candidatus Gottesmaniibacteriota</taxon>
    </lineage>
</organism>
<feature type="transmembrane region" description="Helical" evidence="1">
    <location>
        <begin position="65"/>
        <end position="87"/>
    </location>
</feature>
<accession>A0A1F6AMJ2</accession>
<name>A0A1F6AMJ2_9BACT</name>
<feature type="transmembrane region" description="Helical" evidence="1">
    <location>
        <begin position="99"/>
        <end position="116"/>
    </location>
</feature>
<keyword evidence="1" id="KW-0812">Transmembrane</keyword>
<dbReference type="AlphaFoldDB" id="A0A1F6AMJ2"/>
<evidence type="ECO:0000256" key="1">
    <source>
        <dbReference type="SAM" id="Phobius"/>
    </source>
</evidence>